<keyword evidence="1" id="KW-0732">Signal</keyword>
<protein>
    <recommendedName>
        <fullName evidence="4">Secreted protein</fullName>
    </recommendedName>
</protein>
<reference evidence="2 3" key="1">
    <citation type="journal article" date="2022" name="G3 (Bethesda)">
        <title>Enemy or ally: a genomic approach to elucidate the lifestyle of Phyllosticta citrichinaensis.</title>
        <authorList>
            <person name="Buijs V.A."/>
            <person name="Groenewald J.Z."/>
            <person name="Haridas S."/>
            <person name="LaButti K.M."/>
            <person name="Lipzen A."/>
            <person name="Martin F.M."/>
            <person name="Barry K."/>
            <person name="Grigoriev I.V."/>
            <person name="Crous P.W."/>
            <person name="Seidl M.F."/>
        </authorList>
    </citation>
    <scope>NUCLEOTIDE SEQUENCE [LARGE SCALE GENOMIC DNA]</scope>
    <source>
        <strain evidence="2 3">CBS 129764</strain>
    </source>
</reference>
<sequence length="74" mass="8345">MCARLLLNYLCAPLLSLFLAGTRRVGRATYLPPGARRQRAERWQTTHTHTHTHICLRCPAVHAHLATCIEPCPT</sequence>
<evidence type="ECO:0000313" key="2">
    <source>
        <dbReference type="EMBL" id="KAK8176136.1"/>
    </source>
</evidence>
<name>A0ABR1Y4P0_9PEZI</name>
<evidence type="ECO:0000313" key="3">
    <source>
        <dbReference type="Proteomes" id="UP001456524"/>
    </source>
</evidence>
<comment type="caution">
    <text evidence="2">The sequence shown here is derived from an EMBL/GenBank/DDBJ whole genome shotgun (WGS) entry which is preliminary data.</text>
</comment>
<dbReference type="Proteomes" id="UP001456524">
    <property type="component" value="Unassembled WGS sequence"/>
</dbReference>
<proteinExistence type="predicted"/>
<evidence type="ECO:0008006" key="4">
    <source>
        <dbReference type="Google" id="ProtNLM"/>
    </source>
</evidence>
<organism evidence="2 3">
    <name type="scientific">Phyllosticta citrichinensis</name>
    <dbReference type="NCBI Taxonomy" id="1130410"/>
    <lineage>
        <taxon>Eukaryota</taxon>
        <taxon>Fungi</taxon>
        <taxon>Dikarya</taxon>
        <taxon>Ascomycota</taxon>
        <taxon>Pezizomycotina</taxon>
        <taxon>Dothideomycetes</taxon>
        <taxon>Dothideomycetes incertae sedis</taxon>
        <taxon>Botryosphaeriales</taxon>
        <taxon>Phyllostictaceae</taxon>
        <taxon>Phyllosticta</taxon>
    </lineage>
</organism>
<keyword evidence="3" id="KW-1185">Reference proteome</keyword>
<gene>
    <name evidence="2" type="ORF">IWX90DRAFT_132845</name>
</gene>
<accession>A0ABR1Y4P0</accession>
<feature type="chain" id="PRO_5047482593" description="Secreted protein" evidence="1">
    <location>
        <begin position="29"/>
        <end position="74"/>
    </location>
</feature>
<evidence type="ECO:0000256" key="1">
    <source>
        <dbReference type="SAM" id="SignalP"/>
    </source>
</evidence>
<dbReference type="EMBL" id="JBBWUH010000002">
    <property type="protein sequence ID" value="KAK8176136.1"/>
    <property type="molecule type" value="Genomic_DNA"/>
</dbReference>
<feature type="signal peptide" evidence="1">
    <location>
        <begin position="1"/>
        <end position="28"/>
    </location>
</feature>